<proteinExistence type="predicted"/>
<dbReference type="KEGG" id="cte:CT1017"/>
<dbReference type="PATRIC" id="fig|194439.7.peg.925"/>
<dbReference type="EnsemblBacteria" id="AAM72251">
    <property type="protein sequence ID" value="AAM72251"/>
    <property type="gene ID" value="CT1017"/>
</dbReference>
<dbReference type="eggNOG" id="COG5501">
    <property type="taxonomic scope" value="Bacteria"/>
</dbReference>
<dbReference type="RefSeq" id="WP_010932696.1">
    <property type="nucleotide sequence ID" value="NC_002932.3"/>
</dbReference>
<sequence length="153" mass="16078">MGISRRDFCRTIAGSAASFAVLAVMPGRLLASWNEKAFSASKLDEAIAAKFGSLPIEDSTAIQIKAPEIAENGAFVPVSVSTTIPGATNISIFTPANFSPMIASFDVLPRMIPDVSLRMRMAKTSNLVVIVQAGGKLYRATREVKVTIGGCGG</sequence>
<reference evidence="2 3" key="1">
    <citation type="journal article" date="2002" name="Proc. Natl. Acad. Sci. U.S.A.">
        <title>The complete genome sequence of Chlorobium tepidum TLS, a photosynthetic, anaerobic, green-sulfur bacterium.</title>
        <authorList>
            <person name="Eisen J.A."/>
            <person name="Nelson K.E."/>
            <person name="Paulsen I.T."/>
            <person name="Heidelberg J.F."/>
            <person name="Wu M."/>
            <person name="Dodson R.J."/>
            <person name="Deboy R."/>
            <person name="Gwinn M.L."/>
            <person name="Nelson W.C."/>
            <person name="Haft D.H."/>
            <person name="Hickey E.K."/>
            <person name="Peterson J.D."/>
            <person name="Durkin A.S."/>
            <person name="Kolonay J.L."/>
            <person name="Yang F."/>
            <person name="Holt I."/>
            <person name="Umayam L.A."/>
            <person name="Mason T."/>
            <person name="Brenner M."/>
            <person name="Shea T.P."/>
            <person name="Parksey D."/>
            <person name="Nierman W.C."/>
            <person name="Feldblyum T.V."/>
            <person name="Hansen C.L."/>
            <person name="Craven M.B."/>
            <person name="Radune D."/>
            <person name="Vamathevan J."/>
            <person name="Khouri H."/>
            <person name="White O."/>
            <person name="Gruber T.M."/>
            <person name="Ketchum K.A."/>
            <person name="Venter J.C."/>
            <person name="Tettelin H."/>
            <person name="Bryant D.A."/>
            <person name="Fraser C.M."/>
        </authorList>
    </citation>
    <scope>NUCLEOTIDE SEQUENCE [LARGE SCALE GENOMIC DNA]</scope>
    <source>
        <strain evidence="3">ATCC 49652 / DSM 12025 / NBRC 103806 / TLS</strain>
    </source>
</reference>
<evidence type="ECO:0000259" key="1">
    <source>
        <dbReference type="Pfam" id="PF13501"/>
    </source>
</evidence>
<dbReference type="Proteomes" id="UP000001007">
    <property type="component" value="Chromosome"/>
</dbReference>
<keyword evidence="3" id="KW-1185">Reference proteome</keyword>
<feature type="domain" description="Ig-like SoxY" evidence="1">
    <location>
        <begin position="49"/>
        <end position="151"/>
    </location>
</feature>
<dbReference type="InterPro" id="IPR006311">
    <property type="entry name" value="TAT_signal"/>
</dbReference>
<dbReference type="InterPro" id="IPR038162">
    <property type="entry name" value="SoxY_sf"/>
</dbReference>
<evidence type="ECO:0000313" key="3">
    <source>
        <dbReference type="Proteomes" id="UP000001007"/>
    </source>
</evidence>
<dbReference type="PIRSF" id="PIRSF010312">
    <property type="entry name" value="Sulphur_oxidation_SoxY"/>
    <property type="match status" value="1"/>
</dbReference>
<dbReference type="SMR" id="Q8KDM9"/>
<dbReference type="InterPro" id="IPR032711">
    <property type="entry name" value="SoxY"/>
</dbReference>
<dbReference type="STRING" id="194439.CT1017"/>
<accession>Q8KDM9</accession>
<dbReference type="InterPro" id="IPR016568">
    <property type="entry name" value="Sulphur_oxidation_SoxY"/>
</dbReference>
<organism evidence="2 3">
    <name type="scientific">Chlorobaculum tepidum (strain ATCC 49652 / DSM 12025 / NBRC 103806 / TLS)</name>
    <name type="common">Chlorobium tepidum</name>
    <dbReference type="NCBI Taxonomy" id="194439"/>
    <lineage>
        <taxon>Bacteria</taxon>
        <taxon>Pseudomonadati</taxon>
        <taxon>Chlorobiota</taxon>
        <taxon>Chlorobiia</taxon>
        <taxon>Chlorobiales</taxon>
        <taxon>Chlorobiaceae</taxon>
        <taxon>Chlorobaculum</taxon>
    </lineage>
</organism>
<dbReference type="PROSITE" id="PS51318">
    <property type="entry name" value="TAT"/>
    <property type="match status" value="1"/>
</dbReference>
<dbReference type="Pfam" id="PF13501">
    <property type="entry name" value="SoxY"/>
    <property type="match status" value="1"/>
</dbReference>
<dbReference type="EMBL" id="AE006470">
    <property type="protein sequence ID" value="AAM72251.1"/>
    <property type="molecule type" value="Genomic_DNA"/>
</dbReference>
<evidence type="ECO:0000313" key="2">
    <source>
        <dbReference type="EMBL" id="AAM72251.1"/>
    </source>
</evidence>
<dbReference type="OrthoDB" id="9798154at2"/>
<dbReference type="NCBIfam" id="TIGR04488">
    <property type="entry name" value="SoxY_true_GGCGG"/>
    <property type="match status" value="1"/>
</dbReference>
<dbReference type="AlphaFoldDB" id="Q8KDM9"/>
<dbReference type="Gene3D" id="2.60.40.2470">
    <property type="entry name" value="SoxY domain"/>
    <property type="match status" value="1"/>
</dbReference>
<name>Q8KDM9_CHLTE</name>
<protein>
    <submittedName>
        <fullName evidence="2">Sulfur oxidation protein SoxY</fullName>
    </submittedName>
</protein>
<dbReference type="HOGENOM" id="CLU_118521_0_0_10"/>
<gene>
    <name evidence="2" type="primary">soxY</name>
    <name evidence="2" type="ordered locus">CT1017</name>
</gene>